<dbReference type="EMBL" id="JBBNAG010000010">
    <property type="protein sequence ID" value="KAK9100766.1"/>
    <property type="molecule type" value="Genomic_DNA"/>
</dbReference>
<feature type="region of interest" description="Disordered" evidence="1">
    <location>
        <begin position="1"/>
        <end position="31"/>
    </location>
</feature>
<dbReference type="AlphaFoldDB" id="A0AAP0EX90"/>
<keyword evidence="3" id="KW-1185">Reference proteome</keyword>
<name>A0AAP0EX90_9MAGN</name>
<reference evidence="2 3" key="1">
    <citation type="submission" date="2024-01" db="EMBL/GenBank/DDBJ databases">
        <title>Genome assemblies of Stephania.</title>
        <authorList>
            <person name="Yang L."/>
        </authorList>
    </citation>
    <scope>NUCLEOTIDE SEQUENCE [LARGE SCALE GENOMIC DNA]</scope>
    <source>
        <strain evidence="2">JXDWG</strain>
        <tissue evidence="2">Leaf</tissue>
    </source>
</reference>
<protein>
    <submittedName>
        <fullName evidence="2">Uncharacterized protein</fullName>
    </submittedName>
</protein>
<evidence type="ECO:0000313" key="3">
    <source>
        <dbReference type="Proteomes" id="UP001419268"/>
    </source>
</evidence>
<proteinExistence type="predicted"/>
<evidence type="ECO:0000256" key="1">
    <source>
        <dbReference type="SAM" id="MobiDB-lite"/>
    </source>
</evidence>
<dbReference type="Proteomes" id="UP001419268">
    <property type="component" value="Unassembled WGS sequence"/>
</dbReference>
<organism evidence="2 3">
    <name type="scientific">Stephania cephalantha</name>
    <dbReference type="NCBI Taxonomy" id="152367"/>
    <lineage>
        <taxon>Eukaryota</taxon>
        <taxon>Viridiplantae</taxon>
        <taxon>Streptophyta</taxon>
        <taxon>Embryophyta</taxon>
        <taxon>Tracheophyta</taxon>
        <taxon>Spermatophyta</taxon>
        <taxon>Magnoliopsida</taxon>
        <taxon>Ranunculales</taxon>
        <taxon>Menispermaceae</taxon>
        <taxon>Menispermoideae</taxon>
        <taxon>Cissampelideae</taxon>
        <taxon>Stephania</taxon>
    </lineage>
</organism>
<comment type="caution">
    <text evidence="2">The sequence shown here is derived from an EMBL/GenBank/DDBJ whole genome shotgun (WGS) entry which is preliminary data.</text>
</comment>
<gene>
    <name evidence="2" type="ORF">Scep_024196</name>
</gene>
<feature type="compositionally biased region" description="Low complexity" evidence="1">
    <location>
        <begin position="15"/>
        <end position="30"/>
    </location>
</feature>
<accession>A0AAP0EX90</accession>
<sequence length="79" mass="8873">MTSFPSLTKTYKDFTTPATSPAKPSTESSSLAPDITKTILQQLQNMDYSNILRIKYLLHPGLLLRPTLNQQLLISSTYK</sequence>
<evidence type="ECO:0000313" key="2">
    <source>
        <dbReference type="EMBL" id="KAK9100766.1"/>
    </source>
</evidence>